<dbReference type="AlphaFoldDB" id="A0A0F6TZV2"/>
<evidence type="ECO:0000313" key="2">
    <source>
        <dbReference type="EMBL" id="AKE61829.1"/>
    </source>
</evidence>
<dbReference type="PANTHER" id="PTHR30087">
    <property type="entry name" value="INNER MEMBRANE PROTEIN"/>
    <property type="match status" value="1"/>
</dbReference>
<feature type="domain" description="DUF1722" evidence="1">
    <location>
        <begin position="45"/>
        <end position="162"/>
    </location>
</feature>
<evidence type="ECO:0000313" key="3">
    <source>
        <dbReference type="Proteomes" id="UP000034085"/>
    </source>
</evidence>
<name>A0A0F6TZV2_CITAM</name>
<evidence type="ECO:0000259" key="1">
    <source>
        <dbReference type="Pfam" id="PF08349"/>
    </source>
</evidence>
<proteinExistence type="predicted"/>
<dbReference type="EMBL" id="CP011132">
    <property type="protein sequence ID" value="AKE61829.1"/>
    <property type="molecule type" value="Genomic_DNA"/>
</dbReference>
<sequence length="171" mass="20448">MDSGEGRPQIDENELVRIYALHELYVLHQQGLTRAALIAWHSRYKLLMLAHSQPEYRQLGPFVAAVHEWDNLEAFFTAYRQRVAQLLSHRSTRRNHTNVLMHVQGYFRQQLTHSQRRELTSLIDAYRCGTQPLLAPLMLIKHYMRQYPHLWLSGQRYFELWPAILRLRTER</sequence>
<organism evidence="2 3">
    <name type="scientific">Citrobacter amalonaticus Y19</name>
    <dbReference type="NCBI Taxonomy" id="1261127"/>
    <lineage>
        <taxon>Bacteria</taxon>
        <taxon>Pseudomonadati</taxon>
        <taxon>Pseudomonadota</taxon>
        <taxon>Gammaproteobacteria</taxon>
        <taxon>Enterobacterales</taxon>
        <taxon>Enterobacteriaceae</taxon>
        <taxon>Citrobacter</taxon>
    </lineage>
</organism>
<dbReference type="PATRIC" id="fig|1261127.3.peg.635"/>
<dbReference type="Pfam" id="PF08349">
    <property type="entry name" value="DUF1722"/>
    <property type="match status" value="1"/>
</dbReference>
<dbReference type="HOGENOM" id="CLU_076318_3_1_6"/>
<dbReference type="KEGG" id="cama:F384_03105"/>
<reference evidence="2 3" key="1">
    <citation type="journal article" date="2013" name="Appl. Microbiol. Biotechnol.">
        <title>Glycerol assimilation and production of 1,3-propanediol by Citrobacter amalonaticus Y19.</title>
        <authorList>
            <person name="Ainala S.K."/>
            <person name="Ashok S."/>
            <person name="Ko Y."/>
            <person name="Park S."/>
        </authorList>
    </citation>
    <scope>NUCLEOTIDE SEQUENCE [LARGE SCALE GENOMIC DNA]</scope>
    <source>
        <strain evidence="2 3">Y19</strain>
    </source>
</reference>
<dbReference type="NCBIfam" id="NF007549">
    <property type="entry name" value="PRK10167.1"/>
    <property type="match status" value="1"/>
</dbReference>
<dbReference type="InterPro" id="IPR013560">
    <property type="entry name" value="DUF1722"/>
</dbReference>
<dbReference type="Proteomes" id="UP000034085">
    <property type="component" value="Chromosome"/>
</dbReference>
<dbReference type="PANTHER" id="PTHR30087:SF0">
    <property type="entry name" value="INNER MEMBRANE PROTEIN"/>
    <property type="match status" value="1"/>
</dbReference>
<accession>A0A0F6TZV2</accession>
<protein>
    <recommendedName>
        <fullName evidence="1">DUF1722 domain-containing protein</fullName>
    </recommendedName>
</protein>
<gene>
    <name evidence="2" type="ORF">F384_03105</name>
</gene>